<keyword evidence="6" id="KW-0966">Cell projection</keyword>
<reference evidence="6 7" key="1">
    <citation type="submission" date="2018-11" db="EMBL/GenBank/DDBJ databases">
        <title>Complete genome sequencing of the Actinobacteria Serinibacter sp. K3-2.</title>
        <authorList>
            <person name="Rakitin A.L."/>
            <person name="Beletsky A.V."/>
            <person name="Mardanov A.V."/>
            <person name="Ravin N.V."/>
            <person name="Gromova A.S."/>
            <person name="Filippova S.N."/>
            <person name="Gal'Chenko V.F."/>
        </authorList>
    </citation>
    <scope>NUCLEOTIDE SEQUENCE [LARGE SCALE GENOMIC DNA]</scope>
    <source>
        <strain evidence="6 7">K3-2</strain>
    </source>
</reference>
<dbReference type="SUPFAM" id="SSF50956">
    <property type="entry name" value="Thermostable phytase (3-phytase)"/>
    <property type="match status" value="1"/>
</dbReference>
<evidence type="ECO:0000259" key="4">
    <source>
        <dbReference type="Pfam" id="PF24514"/>
    </source>
</evidence>
<dbReference type="EMBL" id="RHPJ01000002">
    <property type="protein sequence ID" value="TGO05245.1"/>
    <property type="molecule type" value="Genomic_DNA"/>
</dbReference>
<accession>A0A4Z1DZW4</accession>
<dbReference type="InterPro" id="IPR001434">
    <property type="entry name" value="OmcB-like_DUF11"/>
</dbReference>
<dbReference type="RefSeq" id="WP_135849277.1">
    <property type="nucleotide sequence ID" value="NZ_RHPJ01000002.1"/>
</dbReference>
<feature type="domain" description="DUF7927" evidence="5">
    <location>
        <begin position="1570"/>
        <end position="1701"/>
    </location>
</feature>
<dbReference type="Pfam" id="PF25549">
    <property type="entry name" value="DUF7927"/>
    <property type="match status" value="2"/>
</dbReference>
<dbReference type="OrthoDB" id="134475at2"/>
<feature type="domain" description="DUF11" evidence="1">
    <location>
        <begin position="762"/>
        <end position="864"/>
    </location>
</feature>
<feature type="domain" description="SpaA-like prealbumin fold" evidence="4">
    <location>
        <begin position="1168"/>
        <end position="1288"/>
    </location>
</feature>
<comment type="caution">
    <text evidence="6">The sequence shown here is derived from an EMBL/GenBank/DDBJ whole genome shotgun (WGS) entry which is preliminary data.</text>
</comment>
<dbReference type="Pfam" id="PF24514">
    <property type="entry name" value="SpaA_4"/>
    <property type="match status" value="1"/>
</dbReference>
<name>A0A4Z1DZW4_9MICO</name>
<proteinExistence type="predicted"/>
<feature type="domain" description="DUF7927" evidence="5">
    <location>
        <begin position="1425"/>
        <end position="1565"/>
    </location>
</feature>
<dbReference type="Pfam" id="PF20674">
    <property type="entry name" value="SpaA_3"/>
    <property type="match status" value="1"/>
</dbReference>
<sequence>MTTTAPRSRLRTERRRRRWRSLLVAVMSLVLVATAGPALALRFTDVTSTGTQPFPAVTTTTASGTSVAAPNLATWSSAPASAATGTAVWPWTGSATAAQFGGDLPAAPVARTFVAAPTGCTLTLGVTVCQNAGTVTLNFGRPVTDPDLFVAGLGESNLLGVQSSARLSIVGATQGTAATTVTFSNLVSNNAATSSGVATGAATLQLTDAGRRLESTSLRSGPQCNGGTSILVDRSGCGRVRLSGTFTSVTFSLSLNVNAPVLGLGVAPSDTFHLYAALQDQPVPTATSVTQTTAPGVPVSIPLTPRVTAAPGLTLGAPVLVASAGWDVAGNGASATLPGAGAAAMGTNGVLTFTPDPGFVGLLPPLTYQVRDSAESTASAPVNLSVTGSGAAFACSTTVYQLAPTGEVRGVATSAVGNQATVTSAPVLPPLAGTTLANALGIGTGGATLTYLATRDGATVATRYDVGSGTYTHVPVTAPASRVAGAVSPVTGNFYYGGVAAGAAIYMFNPTSGQSFQVGTSPGSGTGNGDYAFTSAGDLHILSDNVVTVVRAANLPTSAGTAPLTGTVVSSGSFLAGNGIGFGPDGFMYVNNTGDAGVSSTLQRVDPVTGALAGTLTTPNRTTQSTFAGIDLGSCAPTASIRLEKNVTARVLPTDQFALSLGLDAAGTGALTATTTGTATGVQSAVAGPRIGQIGRTYFFSETGGGTPTANLASYRPSWRCTNGGTGAILTTGTGTSGSYTFTAVSPLTVVCTFVNDTGPLLQVAKSASSPTFTPGQAASYAVTVTNTGQSATTAGTPIVVSDRLPTGVTFTGAAGTGWSCTGTATLTCSYAPTLAAGASTTLTLNVTPTTAAVTGSNTVSVSGGGDVTCPTAGRCTATVTVAVASAPGSGRPLQCHTLWGVAPGATTSTPPGNQVVTLDTTTGLATRYTTSAVTATSTDAANLSALAIDPRSGRLFAVDNATLALRTLAPGATTWAGTGVTVPGTAGTNAIARAAMDGGGFLYLGGAASGPLLRYEIAPTGAVITATPSSVAVTGVAAGLTSGDVAIAPDGTFYLAATPTAGGATSLYRLTPSAPAGATMSTATAATAALVPTSQAVPNASELGGLAFLDAVLLGNGAAATGALFRVNLTAPGPTGTWPATGGTTAIGAPGVGLSDLAACAGTATFRLAKNATNGTGTFAFTGLTNVADNVGTPVATDTITTATAGSPALSPATHIATRLGTAITAAETVPTGWTATEASGVCTDANAASTGNPATFGSITAAGALSVPGVNVRPGAAIVCTVTNTRPPVLATTKSLTLVNGTAAVGGQNVVPGDVLTYTVSVTNTGGGAGATVVTETVPAGTTYTGTAPQGWSCAAGAAAGATCTQSIPVAAGASVSRTFTVTVGSTAGVATPPTSIVNTVTTSVGACTTCTVTTALAPLLPVVKTVATQGRPAQPAGAVVAYTLTLTNAGASRGYLDHEDVLTGVLDDAVWPTGPGGAPLQPTVAPSGSVTAVFVPGTQRITLAGTIPAGQTVTVTYAVQVKEWAAIVAGSSDAVLRNAVVRPGATPPAACAAGSTTCTTTPLASYALTKTATPGPTTQVDPGGTVTASVAVVSHPRSTGPVTGVQIVDNLTEVLDDAAFVPGSAVLTVSGVATTLPGLAPTFSAVTQQWTLTSPAFDLPATATATLTYAVAVGPNAWFGQLRNVAGATGGIPPATCPVVTGPQAPIGVVAPACQTVHQVSGLIELQKTGLDGAGTTVPMAGSSFAIHAVLPGPGGPILGPVEAAVVPTAVPGQTGRFTVPRIPIGTHYLVETAAPDGYSLLAQPVLIEVTAGRTVVVAAAESPTVTVTNPASPAFPLVTVRDVPRFAIPEAGGTGVSPFRAIGLGLVGAALALLGLLDLRRRAGSATLRPERRAAAPPG</sequence>
<evidence type="ECO:0000259" key="5">
    <source>
        <dbReference type="Pfam" id="PF25549"/>
    </source>
</evidence>
<evidence type="ECO:0000313" key="7">
    <source>
        <dbReference type="Proteomes" id="UP000297318"/>
    </source>
</evidence>
<dbReference type="Pfam" id="PF01345">
    <property type="entry name" value="DUF11"/>
    <property type="match status" value="1"/>
</dbReference>
<evidence type="ECO:0000313" key="6">
    <source>
        <dbReference type="EMBL" id="TGO05245.1"/>
    </source>
</evidence>
<dbReference type="Gene3D" id="2.60.40.10">
    <property type="entry name" value="Immunoglobulins"/>
    <property type="match status" value="1"/>
</dbReference>
<dbReference type="InterPro" id="IPR057687">
    <property type="entry name" value="DUF7927"/>
</dbReference>
<evidence type="ECO:0000259" key="1">
    <source>
        <dbReference type="Pfam" id="PF01345"/>
    </source>
</evidence>
<dbReference type="SUPFAM" id="SSF63825">
    <property type="entry name" value="YWTD domain"/>
    <property type="match status" value="1"/>
</dbReference>
<dbReference type="NCBIfam" id="TIGR01451">
    <property type="entry name" value="B_ant_repeat"/>
    <property type="match status" value="2"/>
</dbReference>
<dbReference type="InterPro" id="IPR048834">
    <property type="entry name" value="SpaA_pre-album"/>
</dbReference>
<evidence type="ECO:0000259" key="3">
    <source>
        <dbReference type="Pfam" id="PF20674"/>
    </source>
</evidence>
<gene>
    <name evidence="6" type="ORF">SERN_1249</name>
</gene>
<dbReference type="Proteomes" id="UP000297318">
    <property type="component" value="Unassembled WGS sequence"/>
</dbReference>
<keyword evidence="7" id="KW-1185">Reference proteome</keyword>
<keyword evidence="6" id="KW-0282">Flagellum</keyword>
<dbReference type="GO" id="GO:0005975">
    <property type="term" value="P:carbohydrate metabolic process"/>
    <property type="evidence" value="ECO:0007669"/>
    <property type="project" value="UniProtKB-ARBA"/>
</dbReference>
<feature type="domain" description="SpaA-like prealbumin fold" evidence="3">
    <location>
        <begin position="640"/>
        <end position="757"/>
    </location>
</feature>
<evidence type="ECO:0000259" key="2">
    <source>
        <dbReference type="Pfam" id="PF17802"/>
    </source>
</evidence>
<keyword evidence="6" id="KW-0969">Cilium</keyword>
<organism evidence="6 7">
    <name type="scientific">Serinibacter arcticus</name>
    <dbReference type="NCBI Taxonomy" id="1655435"/>
    <lineage>
        <taxon>Bacteria</taxon>
        <taxon>Bacillati</taxon>
        <taxon>Actinomycetota</taxon>
        <taxon>Actinomycetes</taxon>
        <taxon>Micrococcales</taxon>
        <taxon>Beutenbergiaceae</taxon>
        <taxon>Serinibacter</taxon>
    </lineage>
</organism>
<protein>
    <submittedName>
        <fullName evidence="6">Flagellar hook-length control protein FliK</fullName>
    </submittedName>
</protein>
<dbReference type="InterPro" id="IPR013783">
    <property type="entry name" value="Ig-like_fold"/>
</dbReference>
<dbReference type="Pfam" id="PF17802">
    <property type="entry name" value="SpaA"/>
    <property type="match status" value="1"/>
</dbReference>
<dbReference type="InterPro" id="IPR047589">
    <property type="entry name" value="DUF11_rpt"/>
</dbReference>
<dbReference type="InterPro" id="IPR041033">
    <property type="entry name" value="SpaA_PFL_dom_1"/>
</dbReference>
<dbReference type="InterPro" id="IPR055371">
    <property type="entry name" value="SpaA_PFL_dom_4"/>
</dbReference>
<feature type="domain" description="SpaA-like prealbumin fold" evidence="2">
    <location>
        <begin position="1742"/>
        <end position="1821"/>
    </location>
</feature>